<evidence type="ECO:0000256" key="1">
    <source>
        <dbReference type="ARBA" id="ARBA00009438"/>
    </source>
</evidence>
<comment type="similarity">
    <text evidence="1">Belongs to the bacterial solute-binding protein 1 family. WtpA subfamily.</text>
</comment>
<protein>
    <submittedName>
        <fullName evidence="2">ABC transporter substrate-binding protein</fullName>
    </submittedName>
</protein>
<name>A0A830E789_9EURY</name>
<gene>
    <name evidence="2" type="ORF">GCM10008995_06170</name>
</gene>
<dbReference type="SUPFAM" id="SSF53850">
    <property type="entry name" value="Periplasmic binding protein-like II"/>
    <property type="match status" value="1"/>
</dbReference>
<dbReference type="Proteomes" id="UP000653099">
    <property type="component" value="Unassembled WGS sequence"/>
</dbReference>
<dbReference type="OrthoDB" id="7820at2157"/>
<comment type="caution">
    <text evidence="2">The sequence shown here is derived from an EMBL/GenBank/DDBJ whole genome shotgun (WGS) entry which is preliminary data.</text>
</comment>
<dbReference type="RefSeq" id="WP_188785920.1">
    <property type="nucleotide sequence ID" value="NZ_BMOC01000002.1"/>
</dbReference>
<dbReference type="CDD" id="cd13540">
    <property type="entry name" value="PBP2_ModA_WtpA"/>
    <property type="match status" value="1"/>
</dbReference>
<proteinExistence type="inferred from homology"/>
<dbReference type="Gene3D" id="3.40.190.10">
    <property type="entry name" value="Periplasmic binding protein-like II"/>
    <property type="match status" value="2"/>
</dbReference>
<dbReference type="GO" id="GO:0030973">
    <property type="term" value="F:molybdate ion binding"/>
    <property type="evidence" value="ECO:0007669"/>
    <property type="project" value="TreeGrafter"/>
</dbReference>
<keyword evidence="3" id="KW-1185">Reference proteome</keyword>
<dbReference type="InterPro" id="IPR050682">
    <property type="entry name" value="ModA/WtpA"/>
</dbReference>
<accession>A0A830E789</accession>
<reference evidence="2" key="2">
    <citation type="submission" date="2020-09" db="EMBL/GenBank/DDBJ databases">
        <authorList>
            <person name="Sun Q."/>
            <person name="Ohkuma M."/>
        </authorList>
    </citation>
    <scope>NUCLEOTIDE SEQUENCE</scope>
    <source>
        <strain evidence="2">JCM 14359</strain>
    </source>
</reference>
<dbReference type="PROSITE" id="PS51318">
    <property type="entry name" value="TAT"/>
    <property type="match status" value="1"/>
</dbReference>
<dbReference type="AlphaFoldDB" id="A0A830E789"/>
<dbReference type="Pfam" id="PF13531">
    <property type="entry name" value="SBP_bac_11"/>
    <property type="match status" value="1"/>
</dbReference>
<sequence length="313" mass="33267">MVAPNGGTRRTRREVLAAGAATVAGGVAGCLDSGAGAVSVLSAGSLARTFEEHVGPAFESETGIELRGEYYGTNALIRMVEDRTKHPDVVVSADAALLRDRLYGSVTDWDVAFAANSLGIGYDTRTRLGSRLDAGDPWYELAPNADSDDISIADPDLDPLGYRAVQGFELAGRTHDLPTLKRRMLGIVYREPEEPQLVTGVTTGSRAAAIVYRNMAVDHGIGFSEFPAEYNFADPDLADHYATVEYTTDGGYTAPGRPILYNVTVCDDADAPAAGRRFVEFLADNPDRLTAAGLSVGEELPRAAGDIPEAIDP</sequence>
<evidence type="ECO:0000313" key="2">
    <source>
        <dbReference type="EMBL" id="GGI99073.1"/>
    </source>
</evidence>
<dbReference type="GO" id="GO:0015689">
    <property type="term" value="P:molybdate ion transport"/>
    <property type="evidence" value="ECO:0007669"/>
    <property type="project" value="TreeGrafter"/>
</dbReference>
<organism evidence="2 3">
    <name type="scientific">Halobellus salinus</name>
    <dbReference type="NCBI Taxonomy" id="931585"/>
    <lineage>
        <taxon>Archaea</taxon>
        <taxon>Methanobacteriati</taxon>
        <taxon>Methanobacteriota</taxon>
        <taxon>Stenosarchaea group</taxon>
        <taxon>Halobacteria</taxon>
        <taxon>Halobacteriales</taxon>
        <taxon>Haloferacaceae</taxon>
        <taxon>Halobellus</taxon>
    </lineage>
</organism>
<reference evidence="2" key="1">
    <citation type="journal article" date="2014" name="Int. J. Syst. Evol. Microbiol.">
        <title>Complete genome sequence of Corynebacterium casei LMG S-19264T (=DSM 44701T), isolated from a smear-ripened cheese.</title>
        <authorList>
            <consortium name="US DOE Joint Genome Institute (JGI-PGF)"/>
            <person name="Walter F."/>
            <person name="Albersmeier A."/>
            <person name="Kalinowski J."/>
            <person name="Ruckert C."/>
        </authorList>
    </citation>
    <scope>NUCLEOTIDE SEQUENCE</scope>
    <source>
        <strain evidence="2">JCM 14359</strain>
    </source>
</reference>
<evidence type="ECO:0000313" key="3">
    <source>
        <dbReference type="Proteomes" id="UP000653099"/>
    </source>
</evidence>
<dbReference type="PANTHER" id="PTHR30632:SF16">
    <property type="entry name" value="MOLYBDATE_TUNGSTATE-BINDING PROTEIN WTPA"/>
    <property type="match status" value="1"/>
</dbReference>
<dbReference type="InterPro" id="IPR006311">
    <property type="entry name" value="TAT_signal"/>
</dbReference>
<dbReference type="EMBL" id="BMOC01000002">
    <property type="protein sequence ID" value="GGI99073.1"/>
    <property type="molecule type" value="Genomic_DNA"/>
</dbReference>
<dbReference type="PANTHER" id="PTHR30632">
    <property type="entry name" value="MOLYBDATE-BINDING PERIPLASMIC PROTEIN"/>
    <property type="match status" value="1"/>
</dbReference>